<keyword evidence="1 4" id="KW-0732">Signal</keyword>
<evidence type="ECO:0000259" key="5">
    <source>
        <dbReference type="Pfam" id="PF16077"/>
    </source>
</evidence>
<gene>
    <name evidence="6" type="ORF">JTE90_004401</name>
</gene>
<name>A0AAV6UQ61_9ARAC</name>
<dbReference type="InterPro" id="IPR052444">
    <property type="entry name" value="Spz/Toll_ligand-like"/>
</dbReference>
<keyword evidence="3" id="KW-0325">Glycoprotein</keyword>
<keyword evidence="7" id="KW-1185">Reference proteome</keyword>
<dbReference type="GO" id="GO:0021556">
    <property type="term" value="P:central nervous system formation"/>
    <property type="evidence" value="ECO:0007669"/>
    <property type="project" value="TreeGrafter"/>
</dbReference>
<evidence type="ECO:0000256" key="2">
    <source>
        <dbReference type="ARBA" id="ARBA00023157"/>
    </source>
</evidence>
<dbReference type="AlphaFoldDB" id="A0AAV6UQ61"/>
<accession>A0AAV6UQ61</accession>
<feature type="chain" id="PRO_5043327896" description="Spaetzle domain-containing protein" evidence="4">
    <location>
        <begin position="16"/>
        <end position="243"/>
    </location>
</feature>
<dbReference type="PANTHER" id="PTHR23199">
    <property type="entry name" value="NEUROTROPHIN 1-RELATED"/>
    <property type="match status" value="1"/>
</dbReference>
<dbReference type="PANTHER" id="PTHR23199:SF16">
    <property type="entry name" value="PROTEIN SPAETZLE 5"/>
    <property type="match status" value="1"/>
</dbReference>
<dbReference type="EMBL" id="JAFNEN010000322">
    <property type="protein sequence ID" value="KAG8185859.1"/>
    <property type="molecule type" value="Genomic_DNA"/>
</dbReference>
<evidence type="ECO:0000313" key="6">
    <source>
        <dbReference type="EMBL" id="KAG8185859.1"/>
    </source>
</evidence>
<feature type="signal peptide" evidence="4">
    <location>
        <begin position="1"/>
        <end position="15"/>
    </location>
</feature>
<evidence type="ECO:0000313" key="7">
    <source>
        <dbReference type="Proteomes" id="UP000827092"/>
    </source>
</evidence>
<dbReference type="Proteomes" id="UP000827092">
    <property type="component" value="Unassembled WGS sequence"/>
</dbReference>
<dbReference type="Gene3D" id="2.10.90.10">
    <property type="entry name" value="Cystine-knot cytokines"/>
    <property type="match status" value="1"/>
</dbReference>
<dbReference type="GO" id="GO:0005121">
    <property type="term" value="F:Toll binding"/>
    <property type="evidence" value="ECO:0007669"/>
    <property type="project" value="TreeGrafter"/>
</dbReference>
<dbReference type="SUPFAM" id="SSF57501">
    <property type="entry name" value="Cystine-knot cytokines"/>
    <property type="match status" value="1"/>
</dbReference>
<sequence>MIGFVIICCLGVVSGVSLYREGVFTPAPPGGRPPCATKGKTFCENVDKYPTKIIQKLLNSKFTSFDDFFTDESEGLDEPPEYLLQEDMIPEYVAKGSSKGTMVSDAVAKESRKGRSVHEAVAKGILVAEAVAKGKRKGRSVRGGGSPSEQELEKCPVQRKEVRPQLAANSEGEWRFIVQDQDNNQTVEVQLCDQKEDCRDYCTQFHSRVSLVSVDPSGKFHKDFFWLPSSCICHTQLMDDILS</sequence>
<dbReference type="Pfam" id="PF16077">
    <property type="entry name" value="Spaetzle"/>
    <property type="match status" value="1"/>
</dbReference>
<keyword evidence="2" id="KW-1015">Disulfide bond</keyword>
<evidence type="ECO:0000256" key="3">
    <source>
        <dbReference type="ARBA" id="ARBA00023180"/>
    </source>
</evidence>
<dbReference type="InterPro" id="IPR032104">
    <property type="entry name" value="Spaetzle"/>
</dbReference>
<dbReference type="InterPro" id="IPR029034">
    <property type="entry name" value="Cystine-knot_cytokine"/>
</dbReference>
<dbReference type="GO" id="GO:0005615">
    <property type="term" value="C:extracellular space"/>
    <property type="evidence" value="ECO:0007669"/>
    <property type="project" value="UniProtKB-ARBA"/>
</dbReference>
<protein>
    <recommendedName>
        <fullName evidence="5">Spaetzle domain-containing protein</fullName>
    </recommendedName>
</protein>
<reference evidence="6 7" key="1">
    <citation type="journal article" date="2022" name="Nat. Ecol. Evol.">
        <title>A masculinizing supergene underlies an exaggerated male reproductive morph in a spider.</title>
        <authorList>
            <person name="Hendrickx F."/>
            <person name="De Corte Z."/>
            <person name="Sonet G."/>
            <person name="Van Belleghem S.M."/>
            <person name="Kostlbacher S."/>
            <person name="Vangestel C."/>
        </authorList>
    </citation>
    <scope>NUCLEOTIDE SEQUENCE [LARGE SCALE GENOMIC DNA]</scope>
    <source>
        <strain evidence="6">W744_W776</strain>
    </source>
</reference>
<evidence type="ECO:0000256" key="4">
    <source>
        <dbReference type="SAM" id="SignalP"/>
    </source>
</evidence>
<dbReference type="GO" id="GO:0045087">
    <property type="term" value="P:innate immune response"/>
    <property type="evidence" value="ECO:0007669"/>
    <property type="project" value="TreeGrafter"/>
</dbReference>
<proteinExistence type="predicted"/>
<comment type="caution">
    <text evidence="6">The sequence shown here is derived from an EMBL/GenBank/DDBJ whole genome shotgun (WGS) entry which is preliminary data.</text>
</comment>
<feature type="domain" description="Spaetzle" evidence="5">
    <location>
        <begin position="154"/>
        <end position="234"/>
    </location>
</feature>
<organism evidence="6 7">
    <name type="scientific">Oedothorax gibbosus</name>
    <dbReference type="NCBI Taxonomy" id="931172"/>
    <lineage>
        <taxon>Eukaryota</taxon>
        <taxon>Metazoa</taxon>
        <taxon>Ecdysozoa</taxon>
        <taxon>Arthropoda</taxon>
        <taxon>Chelicerata</taxon>
        <taxon>Arachnida</taxon>
        <taxon>Araneae</taxon>
        <taxon>Araneomorphae</taxon>
        <taxon>Entelegynae</taxon>
        <taxon>Araneoidea</taxon>
        <taxon>Linyphiidae</taxon>
        <taxon>Erigoninae</taxon>
        <taxon>Oedothorax</taxon>
    </lineage>
</organism>
<dbReference type="GO" id="GO:0008083">
    <property type="term" value="F:growth factor activity"/>
    <property type="evidence" value="ECO:0007669"/>
    <property type="project" value="TreeGrafter"/>
</dbReference>
<evidence type="ECO:0000256" key="1">
    <source>
        <dbReference type="ARBA" id="ARBA00022729"/>
    </source>
</evidence>